<evidence type="ECO:0000313" key="1">
    <source>
        <dbReference type="EMBL" id="DAE22603.1"/>
    </source>
</evidence>
<dbReference type="EMBL" id="BK015735">
    <property type="protein sequence ID" value="DAE22603.1"/>
    <property type="molecule type" value="Genomic_DNA"/>
</dbReference>
<protein>
    <submittedName>
        <fullName evidence="1">Uncharacterized protein</fullName>
    </submittedName>
</protein>
<organism evidence="1">
    <name type="scientific">Siphoviridae sp. ct5co22</name>
    <dbReference type="NCBI Taxonomy" id="2826294"/>
    <lineage>
        <taxon>Viruses</taxon>
        <taxon>Duplodnaviria</taxon>
        <taxon>Heunggongvirae</taxon>
        <taxon>Uroviricota</taxon>
        <taxon>Caudoviricetes</taxon>
    </lineage>
</organism>
<proteinExistence type="predicted"/>
<sequence length="65" mass="7702">MGRYKINEDHPVYGMDNKDLIWRCLHCKRAECNNCVGSTCADVRAWIREEARQAREEYEKEHGIC</sequence>
<accession>A0A8S5QUS0</accession>
<name>A0A8S5QUS0_9CAUD</name>
<reference evidence="1" key="1">
    <citation type="journal article" date="2021" name="Proc. Natl. Acad. Sci. U.S.A.">
        <title>A Catalog of Tens of Thousands of Viruses from Human Metagenomes Reveals Hidden Associations with Chronic Diseases.</title>
        <authorList>
            <person name="Tisza M.J."/>
            <person name="Buck C.B."/>
        </authorList>
    </citation>
    <scope>NUCLEOTIDE SEQUENCE</scope>
    <source>
        <strain evidence="1">Ct5co22</strain>
    </source>
</reference>